<evidence type="ECO:0000313" key="2">
    <source>
        <dbReference type="Proteomes" id="UP000195141"/>
    </source>
</evidence>
<gene>
    <name evidence="1" type="ORF">A5888_001246</name>
</gene>
<dbReference type="RefSeq" id="WP_339101994.1">
    <property type="nucleotide sequence ID" value="NZ_CP147247.1"/>
</dbReference>
<sequence length="467" mass="54133">METHIEKLIIEKINTLFITNRKSYLEQYGKGEAVTYRTVWYTLSDGVVAKHLKHKKTIGVRLGDGGLTKFLTFDVDILDVHDCRQTTLNLVDCLIDIYGISLGDIHVSISGLKGYHVDLYFDDVIREKELEAFYFEVLEYLGETTKRIERRPTTSYGVKLPMGFHRKSRVLCCYVNNQTLEPLPYNHILSIKQMSLDEFKESILNDCNKSVDIKKNISNKNTGFFNEVNFSQKEVAEVFNTGHLIRSNSRDAFTFRGAIWLKEQGYSETGTRSVIFEIIENTLANNETRCYISSKSLTRLKKETSRVVRLVYDRDYKIIGRKKEISLYKNEIDLLLEKVKRTHHLRLAFSMLVHSKLYADDDGVFYFPYSSMERHGIGKNRTRVLTYIQYLEELGILEIVSRDNSGGNMCKKPNKYRMLIQAEKGDGVSYTIKSEGELSLETVRASLYDKEELAVMENKQDKIIYYL</sequence>
<dbReference type="Proteomes" id="UP000195141">
    <property type="component" value="Chromosome"/>
</dbReference>
<reference evidence="1" key="1">
    <citation type="submission" date="2017-05" db="EMBL/GenBank/DDBJ databases">
        <authorList>
            <consortium name="The Broad Institute Genomics Platform"/>
            <consortium name="The Broad Institute Genomic Center for Infectious Diseases"/>
            <person name="Earl A."/>
            <person name="Manson A."/>
            <person name="Schwartman J."/>
            <person name="Gilmore M."/>
            <person name="Abouelleil A."/>
            <person name="Cao P."/>
            <person name="Chapman S."/>
            <person name="Cusick C."/>
            <person name="Shea T."/>
            <person name="Young S."/>
            <person name="Neafsey D."/>
            <person name="Nusbaum C."/>
            <person name="Birren B."/>
        </authorList>
    </citation>
    <scope>NUCLEOTIDE SEQUENCE</scope>
    <source>
        <strain evidence="1">9E7_DIV0242</strain>
    </source>
</reference>
<accession>A0AAQ3VSX0</accession>
<keyword evidence="2" id="KW-1185">Reference proteome</keyword>
<dbReference type="AlphaFoldDB" id="A0AAQ3VSX0"/>
<name>A0AAQ3VSX0_9ENTE</name>
<proteinExistence type="predicted"/>
<evidence type="ECO:0000313" key="1">
    <source>
        <dbReference type="EMBL" id="WYJ89524.1"/>
    </source>
</evidence>
<organism evidence="1 2">
    <name type="scientific">Candidatus Enterococcus clewellii</name>
    <dbReference type="NCBI Taxonomy" id="1834193"/>
    <lineage>
        <taxon>Bacteria</taxon>
        <taxon>Bacillati</taxon>
        <taxon>Bacillota</taxon>
        <taxon>Bacilli</taxon>
        <taxon>Lactobacillales</taxon>
        <taxon>Enterococcaceae</taxon>
        <taxon>Enterococcus</taxon>
    </lineage>
</organism>
<protein>
    <recommendedName>
        <fullName evidence="3">DNA primase</fullName>
    </recommendedName>
</protein>
<dbReference type="EMBL" id="CP147247">
    <property type="protein sequence ID" value="WYJ89524.1"/>
    <property type="molecule type" value="Genomic_DNA"/>
</dbReference>
<reference evidence="1" key="2">
    <citation type="submission" date="2024-03" db="EMBL/GenBank/DDBJ databases">
        <title>The Genome Sequence of Enterococcus sp. DIV0242b.</title>
        <authorList>
            <consortium name="The Broad Institute Genomics Platform"/>
            <consortium name="The Broad Institute Microbial Omics Core"/>
            <consortium name="The Broad Institute Genomic Center for Infectious Diseases"/>
            <person name="Earl A."/>
            <person name="Manson A."/>
            <person name="Gilmore M."/>
            <person name="Schwartman J."/>
            <person name="Shea T."/>
            <person name="Abouelleil A."/>
            <person name="Cao P."/>
            <person name="Chapman S."/>
            <person name="Cusick C."/>
            <person name="Young S."/>
            <person name="Neafsey D."/>
            <person name="Nusbaum C."/>
            <person name="Birren B."/>
        </authorList>
    </citation>
    <scope>NUCLEOTIDE SEQUENCE</scope>
    <source>
        <strain evidence="1">9E7_DIV0242</strain>
    </source>
</reference>
<evidence type="ECO:0008006" key="3">
    <source>
        <dbReference type="Google" id="ProtNLM"/>
    </source>
</evidence>
<dbReference type="SUPFAM" id="SSF56747">
    <property type="entry name" value="Prim-pol domain"/>
    <property type="match status" value="1"/>
</dbReference>